<reference evidence="2" key="1">
    <citation type="journal article" date="2019" name="Int. J. Syst. Evol. Microbiol.">
        <title>The Global Catalogue of Microorganisms (GCM) 10K type strain sequencing project: providing services to taxonomists for standard genome sequencing and annotation.</title>
        <authorList>
            <consortium name="The Broad Institute Genomics Platform"/>
            <consortium name="The Broad Institute Genome Sequencing Center for Infectious Disease"/>
            <person name="Wu L."/>
            <person name="Ma J."/>
        </authorList>
    </citation>
    <scope>NUCLEOTIDE SEQUENCE [LARGE SCALE GENOMIC DNA]</scope>
    <source>
        <strain evidence="2">JCM 16259</strain>
    </source>
</reference>
<accession>A0ABP5ZSK5</accession>
<evidence type="ECO:0000313" key="2">
    <source>
        <dbReference type="Proteomes" id="UP001500730"/>
    </source>
</evidence>
<protein>
    <submittedName>
        <fullName evidence="1">Uncharacterized protein</fullName>
    </submittedName>
</protein>
<organism evidence="1 2">
    <name type="scientific">Terrabacter carboxydivorans</name>
    <dbReference type="NCBI Taxonomy" id="619730"/>
    <lineage>
        <taxon>Bacteria</taxon>
        <taxon>Bacillati</taxon>
        <taxon>Actinomycetota</taxon>
        <taxon>Actinomycetes</taxon>
        <taxon>Micrococcales</taxon>
        <taxon>Intrasporangiaceae</taxon>
        <taxon>Terrabacter</taxon>
    </lineage>
</organism>
<name>A0ABP5ZSK5_9MICO</name>
<comment type="caution">
    <text evidence="1">The sequence shown here is derived from an EMBL/GenBank/DDBJ whole genome shotgun (WGS) entry which is preliminary data.</text>
</comment>
<evidence type="ECO:0000313" key="1">
    <source>
        <dbReference type="EMBL" id="GAA2502772.1"/>
    </source>
</evidence>
<keyword evidence="2" id="KW-1185">Reference proteome</keyword>
<sequence length="125" mass="13632">MSRSDGARLAKVERLGTVAVAVAWVEGLDDNIRDLNALLTDAVGTTTRLDEQDAELSRQLVVAVQELNREVPRGGRDSVGSTLSCWRETTLTRLNDRAPFGAARPLVEVEDEHPPTTSHWVLEGG</sequence>
<dbReference type="Proteomes" id="UP001500730">
    <property type="component" value="Unassembled WGS sequence"/>
</dbReference>
<dbReference type="EMBL" id="BAAARE010000040">
    <property type="protein sequence ID" value="GAA2502772.1"/>
    <property type="molecule type" value="Genomic_DNA"/>
</dbReference>
<gene>
    <name evidence="1" type="ORF">GCM10009858_46130</name>
</gene>
<proteinExistence type="predicted"/>